<dbReference type="EMBL" id="BBSA01000010">
    <property type="protein sequence ID" value="GAM63980.1"/>
    <property type="molecule type" value="Genomic_DNA"/>
</dbReference>
<comment type="caution">
    <text evidence="1">The sequence shown here is derived from an EMBL/GenBank/DDBJ whole genome shotgun (WGS) entry which is preliminary data.</text>
</comment>
<gene>
    <name evidence="1" type="ORF">JCM19232_2390</name>
</gene>
<accession>A0A0B8PB35</accession>
<sequence>MYLLERSYKLQATSYKLQEEIPWALLLKQEYLQRITRA</sequence>
<dbReference type="Proteomes" id="UP000031670">
    <property type="component" value="Unassembled WGS sequence"/>
</dbReference>
<protein>
    <submittedName>
        <fullName evidence="1">Uncharacterized protein</fullName>
    </submittedName>
</protein>
<evidence type="ECO:0000313" key="1">
    <source>
        <dbReference type="EMBL" id="GAM63980.1"/>
    </source>
</evidence>
<proteinExistence type="predicted"/>
<evidence type="ECO:0000313" key="2">
    <source>
        <dbReference type="Proteomes" id="UP000031670"/>
    </source>
</evidence>
<reference evidence="1 2" key="2">
    <citation type="submission" date="2015-01" db="EMBL/GenBank/DDBJ databases">
        <authorList>
            <consortium name="NBRP consortium"/>
            <person name="Sawabe T."/>
            <person name="Meirelles P."/>
            <person name="Feng G."/>
            <person name="Sayaka M."/>
            <person name="Hattori M."/>
            <person name="Ohkuma M."/>
        </authorList>
    </citation>
    <scope>NUCLEOTIDE SEQUENCE [LARGE SCALE GENOMIC DNA]</scope>
    <source>
        <strain evidence="1 2">JCM19232</strain>
    </source>
</reference>
<dbReference type="AlphaFoldDB" id="A0A0B8PB35"/>
<reference evidence="1 2" key="1">
    <citation type="submission" date="2015-01" db="EMBL/GenBank/DDBJ databases">
        <title>Vibrio sp. C5 JCM 19232 whole genome shotgun sequence.</title>
        <authorList>
            <person name="Sawabe T."/>
            <person name="Meirelles P."/>
            <person name="Feng G."/>
            <person name="Sayaka M."/>
            <person name="Hattori M."/>
            <person name="Ohkuma M."/>
        </authorList>
    </citation>
    <scope>NUCLEOTIDE SEQUENCE [LARGE SCALE GENOMIC DNA]</scope>
    <source>
        <strain evidence="1 2">JCM19232</strain>
    </source>
</reference>
<name>A0A0B8PB35_9VIBR</name>
<organism evidence="1 2">
    <name type="scientific">Vibrio ishigakensis</name>
    <dbReference type="NCBI Taxonomy" id="1481914"/>
    <lineage>
        <taxon>Bacteria</taxon>
        <taxon>Pseudomonadati</taxon>
        <taxon>Pseudomonadota</taxon>
        <taxon>Gammaproteobacteria</taxon>
        <taxon>Vibrionales</taxon>
        <taxon>Vibrionaceae</taxon>
        <taxon>Vibrio</taxon>
    </lineage>
</organism>